<dbReference type="AlphaFoldDB" id="A0A8K0WPI7"/>
<dbReference type="Gene3D" id="1.10.630.10">
    <property type="entry name" value="Cytochrome P450"/>
    <property type="match status" value="1"/>
</dbReference>
<dbReference type="InterPro" id="IPR017972">
    <property type="entry name" value="Cyt_P450_CS"/>
</dbReference>
<dbReference type="PANTHER" id="PTHR46300:SF2">
    <property type="entry name" value="CYTOCHROME P450 MONOOXYGENASE ALNH-RELATED"/>
    <property type="match status" value="1"/>
</dbReference>
<evidence type="ECO:0000256" key="7">
    <source>
        <dbReference type="PIRSR" id="PIRSR602401-1"/>
    </source>
</evidence>
<dbReference type="EMBL" id="JAGPNK010000011">
    <property type="protein sequence ID" value="KAH7311277.1"/>
    <property type="molecule type" value="Genomic_DNA"/>
</dbReference>
<evidence type="ECO:0000256" key="1">
    <source>
        <dbReference type="ARBA" id="ARBA00004685"/>
    </source>
</evidence>
<keyword evidence="9" id="KW-1133">Transmembrane helix</keyword>
<evidence type="ECO:0000313" key="10">
    <source>
        <dbReference type="EMBL" id="KAH7311277.1"/>
    </source>
</evidence>
<evidence type="ECO:0000256" key="2">
    <source>
        <dbReference type="ARBA" id="ARBA00010617"/>
    </source>
</evidence>
<keyword evidence="9" id="KW-0812">Transmembrane</keyword>
<evidence type="ECO:0000256" key="5">
    <source>
        <dbReference type="ARBA" id="ARBA00023004"/>
    </source>
</evidence>
<dbReference type="PANTHER" id="PTHR46300">
    <property type="entry name" value="P450, PUTATIVE (EUROFUNG)-RELATED-RELATED"/>
    <property type="match status" value="1"/>
</dbReference>
<evidence type="ECO:0000256" key="3">
    <source>
        <dbReference type="ARBA" id="ARBA00022723"/>
    </source>
</evidence>
<name>A0A8K0WPI7_9HYPO</name>
<dbReference type="PRINTS" id="PR00463">
    <property type="entry name" value="EP450I"/>
</dbReference>
<dbReference type="GO" id="GO:0020037">
    <property type="term" value="F:heme binding"/>
    <property type="evidence" value="ECO:0007669"/>
    <property type="project" value="InterPro"/>
</dbReference>
<keyword evidence="3 7" id="KW-0479">Metal-binding</keyword>
<dbReference type="SUPFAM" id="SSF48264">
    <property type="entry name" value="Cytochrome P450"/>
    <property type="match status" value="1"/>
</dbReference>
<gene>
    <name evidence="10" type="ORF">B0I35DRAFT_395902</name>
</gene>
<dbReference type="OrthoDB" id="1103324at2759"/>
<dbReference type="InterPro" id="IPR002401">
    <property type="entry name" value="Cyt_P450_E_grp-I"/>
</dbReference>
<feature type="binding site" description="axial binding residue" evidence="7">
    <location>
        <position position="452"/>
    </location>
    <ligand>
        <name>heme</name>
        <dbReference type="ChEBI" id="CHEBI:30413"/>
    </ligand>
    <ligandPart>
        <name>Fe</name>
        <dbReference type="ChEBI" id="CHEBI:18248"/>
    </ligandPart>
</feature>
<evidence type="ECO:0000256" key="4">
    <source>
        <dbReference type="ARBA" id="ARBA00023002"/>
    </source>
</evidence>
<keyword evidence="7 8" id="KW-0349">Heme</keyword>
<dbReference type="PROSITE" id="PS00086">
    <property type="entry name" value="CYTOCHROME_P450"/>
    <property type="match status" value="1"/>
</dbReference>
<dbReference type="GO" id="GO:0005506">
    <property type="term" value="F:iron ion binding"/>
    <property type="evidence" value="ECO:0007669"/>
    <property type="project" value="InterPro"/>
</dbReference>
<evidence type="ECO:0000256" key="9">
    <source>
        <dbReference type="SAM" id="Phobius"/>
    </source>
</evidence>
<protein>
    <submittedName>
        <fullName evidence="10">Cytochrome P450 21</fullName>
    </submittedName>
</protein>
<dbReference type="InterPro" id="IPR036396">
    <property type="entry name" value="Cyt_P450_sf"/>
</dbReference>
<dbReference type="GO" id="GO:0016705">
    <property type="term" value="F:oxidoreductase activity, acting on paired donors, with incorporation or reduction of molecular oxygen"/>
    <property type="evidence" value="ECO:0007669"/>
    <property type="project" value="InterPro"/>
</dbReference>
<comment type="similarity">
    <text evidence="2 8">Belongs to the cytochrome P450 family.</text>
</comment>
<dbReference type="Pfam" id="PF00067">
    <property type="entry name" value="p450"/>
    <property type="match status" value="1"/>
</dbReference>
<dbReference type="GO" id="GO:0004497">
    <property type="term" value="F:monooxygenase activity"/>
    <property type="evidence" value="ECO:0007669"/>
    <property type="project" value="UniProtKB-KW"/>
</dbReference>
<dbReference type="InterPro" id="IPR050364">
    <property type="entry name" value="Cytochrome_P450_fung"/>
</dbReference>
<organism evidence="10 11">
    <name type="scientific">Stachybotrys elegans</name>
    <dbReference type="NCBI Taxonomy" id="80388"/>
    <lineage>
        <taxon>Eukaryota</taxon>
        <taxon>Fungi</taxon>
        <taxon>Dikarya</taxon>
        <taxon>Ascomycota</taxon>
        <taxon>Pezizomycotina</taxon>
        <taxon>Sordariomycetes</taxon>
        <taxon>Hypocreomycetidae</taxon>
        <taxon>Hypocreales</taxon>
        <taxon>Stachybotryaceae</taxon>
        <taxon>Stachybotrys</taxon>
    </lineage>
</organism>
<keyword evidence="9" id="KW-0472">Membrane</keyword>
<evidence type="ECO:0000256" key="6">
    <source>
        <dbReference type="ARBA" id="ARBA00023033"/>
    </source>
</evidence>
<evidence type="ECO:0000256" key="8">
    <source>
        <dbReference type="RuleBase" id="RU000461"/>
    </source>
</evidence>
<comment type="cofactor">
    <cofactor evidence="7">
        <name>heme</name>
        <dbReference type="ChEBI" id="CHEBI:30413"/>
    </cofactor>
</comment>
<feature type="transmembrane region" description="Helical" evidence="9">
    <location>
        <begin position="7"/>
        <end position="29"/>
    </location>
</feature>
<keyword evidence="11" id="KW-1185">Reference proteome</keyword>
<keyword evidence="6 8" id="KW-0503">Monooxygenase</keyword>
<reference evidence="10" key="1">
    <citation type="journal article" date="2021" name="Nat. Commun.">
        <title>Genetic determinants of endophytism in the Arabidopsis root mycobiome.</title>
        <authorList>
            <person name="Mesny F."/>
            <person name="Miyauchi S."/>
            <person name="Thiergart T."/>
            <person name="Pickel B."/>
            <person name="Atanasova L."/>
            <person name="Karlsson M."/>
            <person name="Huettel B."/>
            <person name="Barry K.W."/>
            <person name="Haridas S."/>
            <person name="Chen C."/>
            <person name="Bauer D."/>
            <person name="Andreopoulos W."/>
            <person name="Pangilinan J."/>
            <person name="LaButti K."/>
            <person name="Riley R."/>
            <person name="Lipzen A."/>
            <person name="Clum A."/>
            <person name="Drula E."/>
            <person name="Henrissat B."/>
            <person name="Kohler A."/>
            <person name="Grigoriev I.V."/>
            <person name="Martin F.M."/>
            <person name="Hacquard S."/>
        </authorList>
    </citation>
    <scope>NUCLEOTIDE SEQUENCE</scope>
    <source>
        <strain evidence="10">MPI-CAGE-CH-0235</strain>
    </source>
</reference>
<dbReference type="Proteomes" id="UP000813444">
    <property type="component" value="Unassembled WGS sequence"/>
</dbReference>
<evidence type="ECO:0000313" key="11">
    <source>
        <dbReference type="Proteomes" id="UP000813444"/>
    </source>
</evidence>
<dbReference type="InterPro" id="IPR001128">
    <property type="entry name" value="Cyt_P450"/>
</dbReference>
<proteinExistence type="inferred from homology"/>
<comment type="pathway">
    <text evidence="1">Mycotoxin biosynthesis.</text>
</comment>
<accession>A0A8K0WPI7</accession>
<keyword evidence="4 8" id="KW-0560">Oxidoreductase</keyword>
<sequence>MEVHVNVWLWPSLVAILLYFSGSAIRFLLSTRRPHNFPPGPPSILGLGNLHQVPPKHPFLQFHEWFQTYGDIVGIKLGPKNVVLLNNPMHAQELFARRATKYSGRPQNPFLSDFVLKPQHPSWFTLNYDSRFKKWRTAARHILSPEGINRAGPVQSALAARFLHELLQDPSCWTGSSRRWALGFALVSVYGQTLDKCQPGFSDEYFRVQHDFLEILEPNNAPPIEIFPILRYVPSFLAKWKHRTSVLREKLYNVYDTNLEGAKVLFRTESYQHEPLVPHLLRKREMGDKLSMSDDELTLFAGGLLEGAVDTTLSALSSVLLCLTAHPEVMRRAQAEIDERCGNRFPGFGDMEQLPYMKACVLEVFRWRGAVQFSLPHLVTEDDVFEGYYIPRGTTVLGSTYSMHLRTEDFDQPQQFNPERYMHNPYGVRRAPSDMGERRKPIYSFGVGRRACAGEDLAWTMVLMMTTRVIWAFDCVVEGKIDLSWDTGYSAGVVNAPRNFNPRLKLRINSIGAEIEREFAASEAYLAVQGLM</sequence>
<comment type="caution">
    <text evidence="10">The sequence shown here is derived from an EMBL/GenBank/DDBJ whole genome shotgun (WGS) entry which is preliminary data.</text>
</comment>
<keyword evidence="5 7" id="KW-0408">Iron</keyword>